<feature type="signal peptide" evidence="1">
    <location>
        <begin position="1"/>
        <end position="22"/>
    </location>
</feature>
<keyword evidence="3" id="KW-1185">Reference proteome</keyword>
<feature type="chain" id="PRO_5011758226" description="DUF4878 domain-containing protein" evidence="1">
    <location>
        <begin position="23"/>
        <end position="121"/>
    </location>
</feature>
<dbReference type="EMBL" id="FNAO01000002">
    <property type="protein sequence ID" value="SDD91491.1"/>
    <property type="molecule type" value="Genomic_DNA"/>
</dbReference>
<dbReference type="RefSeq" id="WP_091866154.1">
    <property type="nucleotide sequence ID" value="NZ_FNAO01000002.1"/>
</dbReference>
<organism evidence="2 3">
    <name type="scientific">Pricia antarctica</name>
    <dbReference type="NCBI Taxonomy" id="641691"/>
    <lineage>
        <taxon>Bacteria</taxon>
        <taxon>Pseudomonadati</taxon>
        <taxon>Bacteroidota</taxon>
        <taxon>Flavobacteriia</taxon>
        <taxon>Flavobacteriales</taxon>
        <taxon>Flavobacteriaceae</taxon>
        <taxon>Pricia</taxon>
    </lineage>
</organism>
<evidence type="ECO:0000313" key="3">
    <source>
        <dbReference type="Proteomes" id="UP000199109"/>
    </source>
</evidence>
<proteinExistence type="predicted"/>
<dbReference type="STRING" id="641691.SAMN05421636_102305"/>
<gene>
    <name evidence="2" type="ORF">SAMN05421636_102305</name>
</gene>
<sequence length="121" mass="13546">MKNLIVYSLVLLFFACAGNVDSAPAETAKIVAESFYKGDETALKQHTTAEGYANFKNLMAMFAKSENSDSNFKVIEETMEGDVAWVKYSTSYDKTPGVFKLVKQDGDWKVTARRPKEKVPF</sequence>
<protein>
    <recommendedName>
        <fullName evidence="4">DUF4878 domain-containing protein</fullName>
    </recommendedName>
</protein>
<dbReference type="AlphaFoldDB" id="A0A1G6YMF8"/>
<evidence type="ECO:0000313" key="2">
    <source>
        <dbReference type="EMBL" id="SDD91491.1"/>
    </source>
</evidence>
<evidence type="ECO:0000256" key="1">
    <source>
        <dbReference type="SAM" id="SignalP"/>
    </source>
</evidence>
<dbReference type="Proteomes" id="UP000199109">
    <property type="component" value="Unassembled WGS sequence"/>
</dbReference>
<name>A0A1G6YMF8_9FLAO</name>
<evidence type="ECO:0008006" key="4">
    <source>
        <dbReference type="Google" id="ProtNLM"/>
    </source>
</evidence>
<accession>A0A1G6YMF8</accession>
<keyword evidence="1" id="KW-0732">Signal</keyword>
<dbReference type="OrthoDB" id="1449606at2"/>
<reference evidence="2 3" key="1">
    <citation type="submission" date="2016-10" db="EMBL/GenBank/DDBJ databases">
        <authorList>
            <person name="de Groot N.N."/>
        </authorList>
    </citation>
    <scope>NUCLEOTIDE SEQUENCE [LARGE SCALE GENOMIC DNA]</scope>
    <source>
        <strain evidence="2 3">DSM 23421</strain>
    </source>
</reference>
<dbReference type="PROSITE" id="PS51257">
    <property type="entry name" value="PROKAR_LIPOPROTEIN"/>
    <property type="match status" value="1"/>
</dbReference>